<evidence type="ECO:0000313" key="6">
    <source>
        <dbReference type="EMBL" id="CAE0670059.1"/>
    </source>
</evidence>
<feature type="region of interest" description="Disordered" evidence="5">
    <location>
        <begin position="250"/>
        <end position="269"/>
    </location>
</feature>
<proteinExistence type="inferred from homology"/>
<evidence type="ECO:0000313" key="7">
    <source>
        <dbReference type="EMBL" id="CAE0670060.1"/>
    </source>
</evidence>
<accession>A0A6V3PJD8</accession>
<name>A0A6V3PJD8_9EUKA</name>
<dbReference type="InterPro" id="IPR036396">
    <property type="entry name" value="Cyt_P450_sf"/>
</dbReference>
<gene>
    <name evidence="6" type="ORF">LGLO00237_LOCUS21693</name>
    <name evidence="7" type="ORF">LGLO00237_LOCUS21694</name>
</gene>
<dbReference type="SUPFAM" id="SSF48264">
    <property type="entry name" value="Cytochrome P450"/>
    <property type="match status" value="1"/>
</dbReference>
<evidence type="ECO:0000256" key="1">
    <source>
        <dbReference type="ARBA" id="ARBA00001971"/>
    </source>
</evidence>
<keyword evidence="4" id="KW-0503">Monooxygenase</keyword>
<dbReference type="PANTHER" id="PTHR24305:SF166">
    <property type="entry name" value="CYTOCHROME P450 12A4, MITOCHONDRIAL-RELATED"/>
    <property type="match status" value="1"/>
</dbReference>
<protein>
    <recommendedName>
        <fullName evidence="8">Cytochrome P450</fullName>
    </recommendedName>
</protein>
<dbReference type="GO" id="GO:0016705">
    <property type="term" value="F:oxidoreductase activity, acting on paired donors, with incorporation or reduction of molecular oxygen"/>
    <property type="evidence" value="ECO:0007669"/>
    <property type="project" value="InterPro"/>
</dbReference>
<keyword evidence="4" id="KW-0560">Oxidoreductase</keyword>
<comment type="similarity">
    <text evidence="2 4">Belongs to the cytochrome P450 family.</text>
</comment>
<dbReference type="InterPro" id="IPR017972">
    <property type="entry name" value="Cyt_P450_CS"/>
</dbReference>
<dbReference type="GO" id="GO:0004497">
    <property type="term" value="F:monooxygenase activity"/>
    <property type="evidence" value="ECO:0007669"/>
    <property type="project" value="UniProtKB-KW"/>
</dbReference>
<dbReference type="PRINTS" id="PR00463">
    <property type="entry name" value="EP450I"/>
</dbReference>
<dbReference type="AlphaFoldDB" id="A0A6V3PJD8"/>
<dbReference type="GO" id="GO:0005506">
    <property type="term" value="F:iron ion binding"/>
    <property type="evidence" value="ECO:0007669"/>
    <property type="project" value="InterPro"/>
</dbReference>
<dbReference type="InterPro" id="IPR002401">
    <property type="entry name" value="Cyt_P450_E_grp-I"/>
</dbReference>
<organism evidence="6">
    <name type="scientific">Lotharella globosa</name>
    <dbReference type="NCBI Taxonomy" id="91324"/>
    <lineage>
        <taxon>Eukaryota</taxon>
        <taxon>Sar</taxon>
        <taxon>Rhizaria</taxon>
        <taxon>Cercozoa</taxon>
        <taxon>Chlorarachniophyceae</taxon>
        <taxon>Lotharella</taxon>
    </lineage>
</organism>
<dbReference type="EMBL" id="HBIV01030395">
    <property type="protein sequence ID" value="CAE0670060.1"/>
    <property type="molecule type" value="Transcribed_RNA"/>
</dbReference>
<dbReference type="InterPro" id="IPR050121">
    <property type="entry name" value="Cytochrome_P450_monoxygenase"/>
</dbReference>
<dbReference type="PANTHER" id="PTHR24305">
    <property type="entry name" value="CYTOCHROME P450"/>
    <property type="match status" value="1"/>
</dbReference>
<comment type="cofactor">
    <cofactor evidence="1 3">
        <name>heme</name>
        <dbReference type="ChEBI" id="CHEBI:30413"/>
    </cofactor>
</comment>
<sequence length="311" mass="34309">MSKKNPYHIISYHIIYPPYQISIGFGDEGITAHQRDQIGYNFDKVSRATESLWWLLPWSLSLPTKGARALKKSIQELHDIGNEMCRKHQEQLAKGVDTGKATGSLLRALCEASEASEDERLSDTLVTHNVYAFMGAGNDTTSTALGHVAVMLARHRHVQERVRKEIGEIKDLTFDALMSEMPYTSAVCKETMRLFPPLWGAVGRHTTQRVRVGGASIAKGVALIGSTWNMGVNAKVWGEDCKKFNPDRFMGGGGGGGEKINNEKNKSGLSHDLTSHDGYRALAFGGGVRSCIGKHLSVMEMKAMLFFLLKK</sequence>
<evidence type="ECO:0008006" key="8">
    <source>
        <dbReference type="Google" id="ProtNLM"/>
    </source>
</evidence>
<dbReference type="InterPro" id="IPR001128">
    <property type="entry name" value="Cyt_P450"/>
</dbReference>
<evidence type="ECO:0000256" key="3">
    <source>
        <dbReference type="PIRSR" id="PIRSR602401-1"/>
    </source>
</evidence>
<evidence type="ECO:0000256" key="5">
    <source>
        <dbReference type="SAM" id="MobiDB-lite"/>
    </source>
</evidence>
<dbReference type="EMBL" id="HBIV01030394">
    <property type="protein sequence ID" value="CAE0670059.1"/>
    <property type="molecule type" value="Transcribed_RNA"/>
</dbReference>
<dbReference type="PRINTS" id="PR00385">
    <property type="entry name" value="P450"/>
</dbReference>
<keyword evidence="3 4" id="KW-0349">Heme</keyword>
<dbReference type="PROSITE" id="PS00086">
    <property type="entry name" value="CYTOCHROME_P450"/>
    <property type="match status" value="1"/>
</dbReference>
<keyword evidence="3 4" id="KW-0408">Iron</keyword>
<dbReference type="Pfam" id="PF00067">
    <property type="entry name" value="p450"/>
    <property type="match status" value="1"/>
</dbReference>
<evidence type="ECO:0000256" key="4">
    <source>
        <dbReference type="RuleBase" id="RU000461"/>
    </source>
</evidence>
<reference evidence="6" key="1">
    <citation type="submission" date="2021-01" db="EMBL/GenBank/DDBJ databases">
        <authorList>
            <person name="Corre E."/>
            <person name="Pelletier E."/>
            <person name="Niang G."/>
            <person name="Scheremetjew M."/>
            <person name="Finn R."/>
            <person name="Kale V."/>
            <person name="Holt S."/>
            <person name="Cochrane G."/>
            <person name="Meng A."/>
            <person name="Brown T."/>
            <person name="Cohen L."/>
        </authorList>
    </citation>
    <scope>NUCLEOTIDE SEQUENCE</scope>
    <source>
        <strain evidence="6">CCCM811</strain>
    </source>
</reference>
<keyword evidence="3 4" id="KW-0479">Metal-binding</keyword>
<dbReference type="Gene3D" id="1.10.630.10">
    <property type="entry name" value="Cytochrome P450"/>
    <property type="match status" value="1"/>
</dbReference>
<evidence type="ECO:0000256" key="2">
    <source>
        <dbReference type="ARBA" id="ARBA00010617"/>
    </source>
</evidence>
<feature type="binding site" description="axial binding residue" evidence="3">
    <location>
        <position position="291"/>
    </location>
    <ligand>
        <name>heme</name>
        <dbReference type="ChEBI" id="CHEBI:30413"/>
    </ligand>
    <ligandPart>
        <name>Fe</name>
        <dbReference type="ChEBI" id="CHEBI:18248"/>
    </ligandPart>
</feature>
<dbReference type="GO" id="GO:0020037">
    <property type="term" value="F:heme binding"/>
    <property type="evidence" value="ECO:0007669"/>
    <property type="project" value="InterPro"/>
</dbReference>